<dbReference type="AlphaFoldDB" id="A0AAV2B4K6"/>
<name>A0AAV2B4K6_9ARAC</name>
<proteinExistence type="predicted"/>
<reference evidence="1 2" key="1">
    <citation type="submission" date="2024-04" db="EMBL/GenBank/DDBJ databases">
        <authorList>
            <person name="Rising A."/>
            <person name="Reimegard J."/>
            <person name="Sonavane S."/>
            <person name="Akerstrom W."/>
            <person name="Nylinder S."/>
            <person name="Hedman E."/>
            <person name="Kallberg Y."/>
        </authorList>
    </citation>
    <scope>NUCLEOTIDE SEQUENCE [LARGE SCALE GENOMIC DNA]</scope>
</reference>
<organism evidence="1 2">
    <name type="scientific">Larinioides sclopetarius</name>
    <dbReference type="NCBI Taxonomy" id="280406"/>
    <lineage>
        <taxon>Eukaryota</taxon>
        <taxon>Metazoa</taxon>
        <taxon>Ecdysozoa</taxon>
        <taxon>Arthropoda</taxon>
        <taxon>Chelicerata</taxon>
        <taxon>Arachnida</taxon>
        <taxon>Araneae</taxon>
        <taxon>Araneomorphae</taxon>
        <taxon>Entelegynae</taxon>
        <taxon>Araneoidea</taxon>
        <taxon>Araneidae</taxon>
        <taxon>Larinioides</taxon>
    </lineage>
</organism>
<dbReference type="Proteomes" id="UP001497382">
    <property type="component" value="Unassembled WGS sequence"/>
</dbReference>
<evidence type="ECO:0000313" key="2">
    <source>
        <dbReference type="Proteomes" id="UP001497382"/>
    </source>
</evidence>
<sequence>MTGYFLGTQKQRGMSPGSLRQFIHPSEVQAKCFSVTPKIALSSSSSSCGNTEMIIRKTTGTYL</sequence>
<evidence type="ECO:0000313" key="1">
    <source>
        <dbReference type="EMBL" id="CAL1290796.1"/>
    </source>
</evidence>
<protein>
    <submittedName>
        <fullName evidence="1">Uncharacterized protein</fullName>
    </submittedName>
</protein>
<gene>
    <name evidence="1" type="ORF">LARSCL_LOCUS16711</name>
</gene>
<dbReference type="EMBL" id="CAXIEN010000270">
    <property type="protein sequence ID" value="CAL1290796.1"/>
    <property type="molecule type" value="Genomic_DNA"/>
</dbReference>
<comment type="caution">
    <text evidence="1">The sequence shown here is derived from an EMBL/GenBank/DDBJ whole genome shotgun (WGS) entry which is preliminary data.</text>
</comment>
<accession>A0AAV2B4K6</accession>
<keyword evidence="2" id="KW-1185">Reference proteome</keyword>